<reference evidence="2 3" key="1">
    <citation type="submission" date="2020-01" db="EMBL/GenBank/DDBJ databases">
        <authorList>
            <consortium name="DOE Joint Genome Institute"/>
            <person name="Haridas S."/>
            <person name="Albert R."/>
            <person name="Binder M."/>
            <person name="Bloem J."/>
            <person name="Labutti K."/>
            <person name="Salamov A."/>
            <person name="Andreopoulos B."/>
            <person name="Baker S.E."/>
            <person name="Barry K."/>
            <person name="Bills G."/>
            <person name="Bluhm B.H."/>
            <person name="Cannon C."/>
            <person name="Castanera R."/>
            <person name="Culley D.E."/>
            <person name="Daum C."/>
            <person name="Ezra D."/>
            <person name="Gonzalez J.B."/>
            <person name="Henrissat B."/>
            <person name="Kuo A."/>
            <person name="Liang C."/>
            <person name="Lipzen A."/>
            <person name="Lutzoni F."/>
            <person name="Magnuson J."/>
            <person name="Mondo S."/>
            <person name="Nolan M."/>
            <person name="Ohm R."/>
            <person name="Pangilinan J."/>
            <person name="Park H.-J.H."/>
            <person name="Ramirez L."/>
            <person name="Alfaro M."/>
            <person name="Sun H."/>
            <person name="Tritt A."/>
            <person name="Yoshinaga Y."/>
            <person name="Zwiers L.-H.L."/>
            <person name="Turgeon B.G."/>
            <person name="Goodwin S.B."/>
            <person name="Spatafora J.W."/>
            <person name="Crous P.W."/>
            <person name="Grigoriev I.V."/>
        </authorList>
    </citation>
    <scope>NUCLEOTIDE SEQUENCE [LARGE SCALE GENOMIC DNA]</scope>
    <source>
        <strain evidence="2 3">CBS 611.86</strain>
    </source>
</reference>
<dbReference type="OrthoDB" id="1705416at2759"/>
<evidence type="ECO:0000313" key="2">
    <source>
        <dbReference type="EMBL" id="KAF2875406.1"/>
    </source>
</evidence>
<keyword evidence="3" id="KW-1185">Reference proteome</keyword>
<comment type="caution">
    <text evidence="2">The sequence shown here is derived from an EMBL/GenBank/DDBJ whole genome shotgun (WGS) entry which is preliminary data.</text>
</comment>
<dbReference type="Proteomes" id="UP000481861">
    <property type="component" value="Unassembled WGS sequence"/>
</dbReference>
<feature type="region of interest" description="Disordered" evidence="1">
    <location>
        <begin position="1"/>
        <end position="102"/>
    </location>
</feature>
<feature type="compositionally biased region" description="Low complexity" evidence="1">
    <location>
        <begin position="54"/>
        <end position="84"/>
    </location>
</feature>
<gene>
    <name evidence="2" type="ORF">BDV95DRAFT_272312</name>
</gene>
<feature type="compositionally biased region" description="Pro residues" evidence="1">
    <location>
        <begin position="1"/>
        <end position="20"/>
    </location>
</feature>
<proteinExistence type="predicted"/>
<feature type="compositionally biased region" description="Low complexity" evidence="1">
    <location>
        <begin position="21"/>
        <end position="38"/>
    </location>
</feature>
<accession>A0A7C8IDR3</accession>
<dbReference type="AlphaFoldDB" id="A0A7C8IDR3"/>
<sequence>MQQQYPPPPDHSQQHYPPPGTASQQPQQPQQPQHPQQPMGSPYGAPSPSPHPVLQPQQIIQPPLISRQLPPQQAQVQANQPQHAGAASTSADDIGTFNGGSYRVSHRDTNSILTVQLAVGCPLTAKPGTSVHLENLRYVCPSQG</sequence>
<protein>
    <submittedName>
        <fullName evidence="2">Uncharacterized protein</fullName>
    </submittedName>
</protein>
<name>A0A7C8IDR3_9PLEO</name>
<evidence type="ECO:0000313" key="3">
    <source>
        <dbReference type="Proteomes" id="UP000481861"/>
    </source>
</evidence>
<organism evidence="2 3">
    <name type="scientific">Massariosphaeria phaeospora</name>
    <dbReference type="NCBI Taxonomy" id="100035"/>
    <lineage>
        <taxon>Eukaryota</taxon>
        <taxon>Fungi</taxon>
        <taxon>Dikarya</taxon>
        <taxon>Ascomycota</taxon>
        <taxon>Pezizomycotina</taxon>
        <taxon>Dothideomycetes</taxon>
        <taxon>Pleosporomycetidae</taxon>
        <taxon>Pleosporales</taxon>
        <taxon>Pleosporales incertae sedis</taxon>
        <taxon>Massariosphaeria</taxon>
    </lineage>
</organism>
<evidence type="ECO:0000256" key="1">
    <source>
        <dbReference type="SAM" id="MobiDB-lite"/>
    </source>
</evidence>
<dbReference type="EMBL" id="JAADJZ010000004">
    <property type="protein sequence ID" value="KAF2875406.1"/>
    <property type="molecule type" value="Genomic_DNA"/>
</dbReference>